<dbReference type="RefSeq" id="WP_256614589.1">
    <property type="nucleotide sequence ID" value="NZ_JANIBK010000025.1"/>
</dbReference>
<dbReference type="Proteomes" id="UP001524586">
    <property type="component" value="Unassembled WGS sequence"/>
</dbReference>
<proteinExistence type="predicted"/>
<evidence type="ECO:0000259" key="2">
    <source>
        <dbReference type="Pfam" id="PF09084"/>
    </source>
</evidence>
<dbReference type="EMBL" id="JANIBK010000025">
    <property type="protein sequence ID" value="MCQ8128214.1"/>
    <property type="molecule type" value="Genomic_DNA"/>
</dbReference>
<feature type="chain" id="PRO_5046624689" evidence="1">
    <location>
        <begin position="21"/>
        <end position="321"/>
    </location>
</feature>
<evidence type="ECO:0000256" key="1">
    <source>
        <dbReference type="SAM" id="SignalP"/>
    </source>
</evidence>
<accession>A0ABT1U2Z6</accession>
<protein>
    <submittedName>
        <fullName evidence="3">ABC transporter substrate-binding protein</fullName>
    </submittedName>
</protein>
<comment type="caution">
    <text evidence="3">The sequence shown here is derived from an EMBL/GenBank/DDBJ whole genome shotgun (WGS) entry which is preliminary data.</text>
</comment>
<feature type="signal peptide" evidence="1">
    <location>
        <begin position="1"/>
        <end position="20"/>
    </location>
</feature>
<sequence>MTSKILLLAFFTLFSNLAIASEQTTIRLGVLASGTLTWELAAMQHQNLLENAGFKLETVDIANQQAGKVALQAGSVDMIVSDWIWVSGMRAQGSDYTFYPYSASAGGLLVPADSGIKTLADLRGKKLGIAGGELDKNWSLLQALGLQQGLDLNKSLEKVYAAPPLLNQQLSSRRIDALLTYWQFAARLEAQGYRQLMSGEDIIRQLGVSETVPSLGYVFRQSWADRHKAALQAFLKSAQKAKDTLCDSDAAWQQIANLTETSDTAIQAQLRSRYCLGHVKQWGATEQEAAGRIYQLLHQLSDNKLTGKTAQLQPGTFWSAP</sequence>
<feature type="domain" description="SsuA/THI5-like" evidence="2">
    <location>
        <begin position="49"/>
        <end position="244"/>
    </location>
</feature>
<dbReference type="PANTHER" id="PTHR30024">
    <property type="entry name" value="ALIPHATIC SULFONATES-BINDING PROTEIN-RELATED"/>
    <property type="match status" value="1"/>
</dbReference>
<organism evidence="3 4">
    <name type="scientific">Methylomonas rivi</name>
    <dbReference type="NCBI Taxonomy" id="2952226"/>
    <lineage>
        <taxon>Bacteria</taxon>
        <taxon>Pseudomonadati</taxon>
        <taxon>Pseudomonadota</taxon>
        <taxon>Gammaproteobacteria</taxon>
        <taxon>Methylococcales</taxon>
        <taxon>Methylococcaceae</taxon>
        <taxon>Methylomonas</taxon>
    </lineage>
</organism>
<dbReference type="Gene3D" id="3.40.190.10">
    <property type="entry name" value="Periplasmic binding protein-like II"/>
    <property type="match status" value="2"/>
</dbReference>
<name>A0ABT1U2Z6_9GAMM</name>
<dbReference type="SUPFAM" id="SSF53850">
    <property type="entry name" value="Periplasmic binding protein-like II"/>
    <property type="match status" value="1"/>
</dbReference>
<keyword evidence="1" id="KW-0732">Signal</keyword>
<dbReference type="InterPro" id="IPR015168">
    <property type="entry name" value="SsuA/THI5"/>
</dbReference>
<evidence type="ECO:0000313" key="4">
    <source>
        <dbReference type="Proteomes" id="UP001524586"/>
    </source>
</evidence>
<dbReference type="PANTHER" id="PTHR30024:SF48">
    <property type="entry name" value="ABC TRANSPORTER SUBSTRATE-BINDING PROTEIN"/>
    <property type="match status" value="1"/>
</dbReference>
<keyword evidence="4" id="KW-1185">Reference proteome</keyword>
<reference evidence="3 4" key="1">
    <citation type="submission" date="2022-07" db="EMBL/GenBank/DDBJ databases">
        <title>Methylomonas rivi sp. nov., Methylomonas rosea sp. nov., Methylomonas aureus sp. nov. and Methylomonas subterranea sp. nov., four novel methanotrophs isolated from a freshwater creek and the deep terrestrial subsurface.</title>
        <authorList>
            <person name="Abin C."/>
            <person name="Sankaranarayanan K."/>
            <person name="Garner C."/>
            <person name="Sindelar R."/>
            <person name="Kotary K."/>
            <person name="Garner R."/>
            <person name="Barclay S."/>
            <person name="Lawson P."/>
            <person name="Krumholz L."/>
        </authorList>
    </citation>
    <scope>NUCLEOTIDE SEQUENCE [LARGE SCALE GENOMIC DNA]</scope>
    <source>
        <strain evidence="3 4">WSC-6</strain>
    </source>
</reference>
<evidence type="ECO:0000313" key="3">
    <source>
        <dbReference type="EMBL" id="MCQ8128214.1"/>
    </source>
</evidence>
<dbReference type="Pfam" id="PF09084">
    <property type="entry name" value="NMT1"/>
    <property type="match status" value="1"/>
</dbReference>
<gene>
    <name evidence="3" type="ORF">NP596_07055</name>
</gene>